<evidence type="ECO:0000256" key="1">
    <source>
        <dbReference type="SAM" id="MobiDB-lite"/>
    </source>
</evidence>
<dbReference type="GeneID" id="83643943"/>
<dbReference type="EMBL" id="JAOCDH010000011">
    <property type="protein sequence ID" value="MDH0702060.1"/>
    <property type="molecule type" value="Genomic_DNA"/>
</dbReference>
<dbReference type="PANTHER" id="PTHR39456">
    <property type="entry name" value="METAL-DEPENDENT HYDROLASE"/>
    <property type="match status" value="1"/>
</dbReference>
<dbReference type="Proteomes" id="UP001161137">
    <property type="component" value="Unassembled WGS sequence"/>
</dbReference>
<dbReference type="RefSeq" id="WP_247722830.1">
    <property type="nucleotide sequence ID" value="NZ_JACFYY010000012.1"/>
</dbReference>
<name>A0AA42LLJ8_9GAMM</name>
<dbReference type="GO" id="GO:0016787">
    <property type="term" value="F:hydrolase activity"/>
    <property type="evidence" value="ECO:0007669"/>
    <property type="project" value="UniProtKB-KW"/>
</dbReference>
<evidence type="ECO:0000313" key="3">
    <source>
        <dbReference type="Proteomes" id="UP001161137"/>
    </source>
</evidence>
<dbReference type="PANTHER" id="PTHR39456:SF1">
    <property type="entry name" value="METAL-DEPENDENT HYDROLASE"/>
    <property type="match status" value="1"/>
</dbReference>
<proteinExistence type="predicted"/>
<evidence type="ECO:0000313" key="2">
    <source>
        <dbReference type="EMBL" id="MDH0702060.1"/>
    </source>
</evidence>
<protein>
    <submittedName>
        <fullName evidence="2">Metal-dependent hydrolase</fullName>
    </submittedName>
</protein>
<sequence>MLLRPFRLRKPTSTAEANAGASHDNKRNTGMKVRQPVFDFSSIRPHWAPVREFAQSYNAFSTVPAHIEPFLVKVMMRVKDALGDKHQALRDSIEIFNKQEVQHCKQHVAFNKMLYKSGYAGMQELEKPYKDDYTRFLATKSLRFNVAYCEGFEAMGSSAGQVFFEELDEYLEGADQAAVDLWKWHLAEEFEHREVCFQAYKALYGSGPFAYLYRLWGFVYAVKHIGTHTAKVSAYLIGVDRDGMTPEERERSIERQKILKAKISKASRKRLLKVLSPFYNPGKMVPSPGMAALLERFG</sequence>
<feature type="region of interest" description="Disordered" evidence="1">
    <location>
        <begin position="11"/>
        <end position="31"/>
    </location>
</feature>
<accession>A0AA42LLJ8</accession>
<dbReference type="InterPro" id="IPR016516">
    <property type="entry name" value="UCP07580"/>
</dbReference>
<keyword evidence="2" id="KW-0378">Hydrolase</keyword>
<dbReference type="AlphaFoldDB" id="A0AA42LLJ8"/>
<dbReference type="Pfam" id="PF10118">
    <property type="entry name" value="Metal_hydrol"/>
    <property type="match status" value="1"/>
</dbReference>
<organism evidence="2 3">
    <name type="scientific">Ectopseudomonas toyotomiensis</name>
    <dbReference type="NCBI Taxonomy" id="554344"/>
    <lineage>
        <taxon>Bacteria</taxon>
        <taxon>Pseudomonadati</taxon>
        <taxon>Pseudomonadota</taxon>
        <taxon>Gammaproteobacteria</taxon>
        <taxon>Pseudomonadales</taxon>
        <taxon>Pseudomonadaceae</taxon>
        <taxon>Ectopseudomonas</taxon>
    </lineage>
</organism>
<comment type="caution">
    <text evidence="2">The sequence shown here is derived from an EMBL/GenBank/DDBJ whole genome shotgun (WGS) entry which is preliminary data.</text>
</comment>
<gene>
    <name evidence="2" type="ORF">N5D41_11235</name>
</gene>
<reference evidence="2" key="1">
    <citation type="submission" date="2022-09" db="EMBL/GenBank/DDBJ databases">
        <title>Intensive care unit water sources are persistently colonized with multi-drug resistant bacteria and are the site of extensive horizontal gene transfer of antibiotic resistance genes.</title>
        <authorList>
            <person name="Diorio-Toth L."/>
        </authorList>
    </citation>
    <scope>NUCLEOTIDE SEQUENCE</scope>
    <source>
        <strain evidence="2">GD03863</strain>
    </source>
</reference>